<keyword evidence="1" id="KW-0472">Membrane</keyword>
<dbReference type="RefSeq" id="WP_131151394.1">
    <property type="nucleotide sequence ID" value="NZ_SJTG01000001.1"/>
</dbReference>
<comment type="caution">
    <text evidence="2">The sequence shown here is derived from an EMBL/GenBank/DDBJ whole genome shotgun (WGS) entry which is preliminary data.</text>
</comment>
<keyword evidence="1" id="KW-0812">Transmembrane</keyword>
<evidence type="ECO:0000313" key="2">
    <source>
        <dbReference type="EMBL" id="TCI11826.1"/>
    </source>
</evidence>
<gene>
    <name evidence="2" type="ORF">EZM97_00185</name>
</gene>
<evidence type="ECO:0000256" key="1">
    <source>
        <dbReference type="SAM" id="Phobius"/>
    </source>
</evidence>
<evidence type="ECO:0000313" key="3">
    <source>
        <dbReference type="Proteomes" id="UP000291822"/>
    </source>
</evidence>
<reference evidence="2 3" key="1">
    <citation type="submission" date="2019-02" db="EMBL/GenBank/DDBJ databases">
        <title>Dyella amyloliquefaciens sp. nov., isolated from forest soil.</title>
        <authorList>
            <person name="Gao Z.-H."/>
            <person name="Qiu L.-H."/>
        </authorList>
    </citation>
    <scope>NUCLEOTIDE SEQUENCE [LARGE SCALE GENOMIC DNA]</scope>
    <source>
        <strain evidence="2 3">KACC 12747</strain>
    </source>
</reference>
<sequence>MTPSSRPTIRTDLTDNLATLWQDPIWDILIPAVLLTISAMVVVGLMLWCEALNAMERRSLCSAITSWTPDRLPTQVVHSKRALSIEEDGIACPTYVIECDDGRLLCLRGMYLRQLVRPHFRTFPSTQFRLIRYTDDARQFVVRPMGDVYLPEVIRVSMGRASGLGIDLVDGTFLSRWTYEWLRNVLLADDRGA</sequence>
<organism evidence="2 3">
    <name type="scientific">Dyella soli</name>
    <dbReference type="NCBI Taxonomy" id="522319"/>
    <lineage>
        <taxon>Bacteria</taxon>
        <taxon>Pseudomonadati</taxon>
        <taxon>Pseudomonadota</taxon>
        <taxon>Gammaproteobacteria</taxon>
        <taxon>Lysobacterales</taxon>
        <taxon>Rhodanobacteraceae</taxon>
        <taxon>Dyella</taxon>
    </lineage>
</organism>
<dbReference type="AlphaFoldDB" id="A0A4R0YYH1"/>
<protein>
    <submittedName>
        <fullName evidence="2">Uncharacterized protein</fullName>
    </submittedName>
</protein>
<name>A0A4R0YYH1_9GAMM</name>
<dbReference type="EMBL" id="SJTG01000001">
    <property type="protein sequence ID" value="TCI11826.1"/>
    <property type="molecule type" value="Genomic_DNA"/>
</dbReference>
<feature type="transmembrane region" description="Helical" evidence="1">
    <location>
        <begin position="28"/>
        <end position="49"/>
    </location>
</feature>
<keyword evidence="1" id="KW-1133">Transmembrane helix</keyword>
<proteinExistence type="predicted"/>
<accession>A0A4R0YYH1</accession>
<dbReference type="Proteomes" id="UP000291822">
    <property type="component" value="Unassembled WGS sequence"/>
</dbReference>
<keyword evidence="3" id="KW-1185">Reference proteome</keyword>